<dbReference type="Proteomes" id="UP000830055">
    <property type="component" value="Chromosome"/>
</dbReference>
<feature type="domain" description="PhoU" evidence="3">
    <location>
        <begin position="19"/>
        <end position="106"/>
    </location>
</feature>
<evidence type="ECO:0000256" key="1">
    <source>
        <dbReference type="ARBA" id="ARBA00008107"/>
    </source>
</evidence>
<evidence type="ECO:0000259" key="3">
    <source>
        <dbReference type="Pfam" id="PF01895"/>
    </source>
</evidence>
<feature type="domain" description="PhoU" evidence="3">
    <location>
        <begin position="124"/>
        <end position="208"/>
    </location>
</feature>
<protein>
    <recommendedName>
        <fullName evidence="2">Phosphate-specific transport system accessory protein PhoU</fullName>
    </recommendedName>
</protein>
<dbReference type="Gene3D" id="1.20.58.220">
    <property type="entry name" value="Phosphate transport system protein phou homolog 2, domain 2"/>
    <property type="match status" value="1"/>
</dbReference>
<dbReference type="Pfam" id="PF01895">
    <property type="entry name" value="PhoU"/>
    <property type="match status" value="2"/>
</dbReference>
<dbReference type="PANTHER" id="PTHR42930">
    <property type="entry name" value="PHOSPHATE-SPECIFIC TRANSPORT SYSTEM ACCESSORY PROTEIN PHOU"/>
    <property type="match status" value="1"/>
</dbReference>
<evidence type="ECO:0000313" key="5">
    <source>
        <dbReference type="Proteomes" id="UP000830055"/>
    </source>
</evidence>
<dbReference type="RefSeq" id="WP_284153492.1">
    <property type="nucleotide sequence ID" value="NZ_AP025516.1"/>
</dbReference>
<comment type="function">
    <text evidence="2">Plays a role in the regulation of phosphate uptake.</text>
</comment>
<proteinExistence type="inferred from homology"/>
<dbReference type="NCBIfam" id="TIGR02135">
    <property type="entry name" value="phoU_full"/>
    <property type="match status" value="1"/>
</dbReference>
<comment type="subcellular location">
    <subcellularLocation>
        <location evidence="2">Cytoplasm</location>
    </subcellularLocation>
</comment>
<comment type="subunit">
    <text evidence="2">Homodimer.</text>
</comment>
<keyword evidence="5" id="KW-1185">Reference proteome</keyword>
<sequence length="221" mass="25299">MGSYYTFHLELERLNKKLLNLSALVEDRVRRAAAVIETQDQEQLLSIKRSDYEIDEAEVEIEEDCLKILALHQPVAGDLRFLVTVIKVNNELERIADTAVSIANRVESIARSPSRELVKDIHFAEISNTVNKMLKMSLDALINRNAALARQVFLLDDEVDAFRDQVYNDIKEIIRRHPQYPGGLINTYLVARHLERIADRTTNIAEEVIYLVEGVITRTIS</sequence>
<accession>A0ABN6M4R9</accession>
<dbReference type="PANTHER" id="PTHR42930:SF3">
    <property type="entry name" value="PHOSPHATE-SPECIFIC TRANSPORT SYSTEM ACCESSORY PROTEIN PHOU"/>
    <property type="match status" value="1"/>
</dbReference>
<evidence type="ECO:0000256" key="2">
    <source>
        <dbReference type="PIRNR" id="PIRNR003107"/>
    </source>
</evidence>
<dbReference type="EMBL" id="AP025516">
    <property type="protein sequence ID" value="BDD86402.1"/>
    <property type="molecule type" value="Genomic_DNA"/>
</dbReference>
<reference evidence="4 5" key="1">
    <citation type="submission" date="2022-01" db="EMBL/GenBank/DDBJ databases">
        <title>Desulfofustis limnae sp. nov., a novel mesophilic sulfate-reducing bacterium isolated from marsh soil.</title>
        <authorList>
            <person name="Watanabe M."/>
            <person name="Takahashi A."/>
            <person name="Kojima H."/>
            <person name="Fukui M."/>
        </authorList>
    </citation>
    <scope>NUCLEOTIDE SEQUENCE [LARGE SCALE GENOMIC DNA]</scope>
    <source>
        <strain evidence="4 5">PPLL</strain>
    </source>
</reference>
<keyword evidence="2" id="KW-0813">Transport</keyword>
<keyword evidence="2" id="KW-0592">Phosphate transport</keyword>
<keyword evidence="2" id="KW-0963">Cytoplasm</keyword>
<organism evidence="4 5">
    <name type="scientific">Desulfofustis limnaeus</name>
    <dbReference type="NCBI Taxonomy" id="2740163"/>
    <lineage>
        <taxon>Bacteria</taxon>
        <taxon>Pseudomonadati</taxon>
        <taxon>Thermodesulfobacteriota</taxon>
        <taxon>Desulfobulbia</taxon>
        <taxon>Desulfobulbales</taxon>
        <taxon>Desulfocapsaceae</taxon>
        <taxon>Desulfofustis</taxon>
    </lineage>
</organism>
<dbReference type="InterPro" id="IPR038078">
    <property type="entry name" value="PhoU-like_sf"/>
</dbReference>
<dbReference type="SUPFAM" id="SSF109755">
    <property type="entry name" value="PhoU-like"/>
    <property type="match status" value="1"/>
</dbReference>
<evidence type="ECO:0000313" key="4">
    <source>
        <dbReference type="EMBL" id="BDD86402.1"/>
    </source>
</evidence>
<dbReference type="InterPro" id="IPR028366">
    <property type="entry name" value="PhoU"/>
</dbReference>
<gene>
    <name evidence="4" type="primary">phoU</name>
    <name evidence="4" type="ORF">DPPLL_07670</name>
</gene>
<dbReference type="PIRSF" id="PIRSF003107">
    <property type="entry name" value="PhoU"/>
    <property type="match status" value="1"/>
</dbReference>
<dbReference type="InterPro" id="IPR026022">
    <property type="entry name" value="PhoU_dom"/>
</dbReference>
<name>A0ABN6M4R9_9BACT</name>
<comment type="similarity">
    <text evidence="1 2">Belongs to the PhoU family.</text>
</comment>